<name>A0ABU1AUH6_9BACT</name>
<sequence>MSAQSDPSQLTDPQLYEQLKVKMDESLVAARPILLELSKRLADEPERESYIFLLGLSYQDEYASSSDTGKLKQAVEYYNRYLKEFPSGIRADFVRFNLAGAYTDLNDLASAIKYYEITYKRSNKAVFRSESRNRMADLYIRSNRAADGIPLFLEVFSAAVLDADLRAQSASWLIQGYLAAGQPKEIVPYLRYLTGRYEAIYDPAFNVTLLKAGDNLFEQENYDQAVLLYSFVKGRGEIIDFYEARVESLQQKVRYVSPDSDQFMVVDGQLKAAEARLAAVKEIREYNVDMKWRIARVYKQTQRTWESLWAFVHLYEDFPDYEHVESFLFTAYSEAKDLGDDVMSEKLATDYLAEKDFLKFRAQVITGLAQHYAKQRRYDELMALVNAYMASPENFTVAAQLVNIVCSYYMVDAQYQEVRVYAEGLRERFPRREPLYEATRYWSGLSYLLLADYVQASETLGAFIQDYSQRSVFYEDVYYRYAVALFGEQKMSDAEAQFLSFVDAYPASGLRGEAELYIGDLMRSRGALEEASTHYRKVPDYTDNPSFLAKGVFALAEVLEELDRPQEGVDVLQAYVEAHGEDGQISEAYYRIGMVFDRLGRLDERFRIHSLAIRELIGDVSRYSVDELILSYVEHYGRYSTTFADSLALLNRLTQDAAFRKEFLTDRAYQYQYMQSAEGIHVDKELAYLLVRDRNFRHKIIETEIQVDPETGLEIPPKGEPVTEDMVLEELEKLVEFYREKQASIADYNPESFFNDLVASARASGDLIQQMRAQMALDSMSSEPTPPRFDWEQLSMAPPAVIIFEAAKHRESRPDATKELYETILQKHPYSNSVYDALLALADLTFEEAERSGAEKDWLTTLAYYNAITERYAMRSKNAKAHLRKGRILSELSRDAEAIQVLGQILRNPQWKGLDHAKAHLELGRAYRRQGKLSEAHGFFERLIVAYGGYAETVSWAYYYDLLTLEAMNETESVQQLLEEYKTRSKVLSQTEAYPLVEKKYAL</sequence>
<comment type="similarity">
    <text evidence="5">Belongs to the Rap family.</text>
</comment>
<protein>
    <submittedName>
        <fullName evidence="6">Tetratricopeptide repeat protein</fullName>
    </submittedName>
</protein>
<gene>
    <name evidence="6" type="ORF">QEH52_07195</name>
</gene>
<keyword evidence="2" id="KW-0963">Cytoplasm</keyword>
<evidence type="ECO:0000313" key="7">
    <source>
        <dbReference type="Proteomes" id="UP001225316"/>
    </source>
</evidence>
<evidence type="ECO:0000256" key="3">
    <source>
        <dbReference type="ARBA" id="ARBA00022737"/>
    </source>
</evidence>
<keyword evidence="3" id="KW-0677">Repeat</keyword>
<proteinExistence type="inferred from homology"/>
<keyword evidence="7" id="KW-1185">Reference proteome</keyword>
<dbReference type="Gene3D" id="1.25.40.10">
    <property type="entry name" value="Tetratricopeptide repeat domain"/>
    <property type="match status" value="3"/>
</dbReference>
<evidence type="ECO:0000256" key="5">
    <source>
        <dbReference type="ARBA" id="ARBA00038253"/>
    </source>
</evidence>
<dbReference type="EMBL" id="JARXHW010000012">
    <property type="protein sequence ID" value="MDQ8207287.1"/>
    <property type="molecule type" value="Genomic_DNA"/>
</dbReference>
<dbReference type="RefSeq" id="WP_308949421.1">
    <property type="nucleotide sequence ID" value="NZ_JARXHW010000012.1"/>
</dbReference>
<dbReference type="PANTHER" id="PTHR46630">
    <property type="entry name" value="TETRATRICOPEPTIDE REPEAT PROTEIN 29"/>
    <property type="match status" value="1"/>
</dbReference>
<evidence type="ECO:0000256" key="1">
    <source>
        <dbReference type="ARBA" id="ARBA00004496"/>
    </source>
</evidence>
<dbReference type="Proteomes" id="UP001225316">
    <property type="component" value="Unassembled WGS sequence"/>
</dbReference>
<dbReference type="SUPFAM" id="SSF48452">
    <property type="entry name" value="TPR-like"/>
    <property type="match status" value="3"/>
</dbReference>
<comment type="subcellular location">
    <subcellularLocation>
        <location evidence="1">Cytoplasm</location>
    </subcellularLocation>
</comment>
<accession>A0ABU1AUH6</accession>
<dbReference type="Pfam" id="PF13174">
    <property type="entry name" value="TPR_6"/>
    <property type="match status" value="1"/>
</dbReference>
<dbReference type="InterPro" id="IPR019734">
    <property type="entry name" value="TPR_rpt"/>
</dbReference>
<organism evidence="6 7">
    <name type="scientific">Thalassobacterium maritimum</name>
    <dbReference type="NCBI Taxonomy" id="3041265"/>
    <lineage>
        <taxon>Bacteria</taxon>
        <taxon>Pseudomonadati</taxon>
        <taxon>Verrucomicrobiota</taxon>
        <taxon>Opitutia</taxon>
        <taxon>Puniceicoccales</taxon>
        <taxon>Coraliomargaritaceae</taxon>
        <taxon>Thalassobacterium</taxon>
    </lineage>
</organism>
<reference evidence="6 7" key="1">
    <citation type="submission" date="2023-04" db="EMBL/GenBank/DDBJ databases">
        <title>A novel bacteria isolated from coastal sediment.</title>
        <authorList>
            <person name="Liu X.-J."/>
            <person name="Du Z.-J."/>
        </authorList>
    </citation>
    <scope>NUCLEOTIDE SEQUENCE [LARGE SCALE GENOMIC DNA]</scope>
    <source>
        <strain evidence="6 7">SDUM461003</strain>
    </source>
</reference>
<keyword evidence="4" id="KW-0802">TPR repeat</keyword>
<evidence type="ECO:0000313" key="6">
    <source>
        <dbReference type="EMBL" id="MDQ8207287.1"/>
    </source>
</evidence>
<evidence type="ECO:0000256" key="2">
    <source>
        <dbReference type="ARBA" id="ARBA00022490"/>
    </source>
</evidence>
<comment type="caution">
    <text evidence="6">The sequence shown here is derived from an EMBL/GenBank/DDBJ whole genome shotgun (WGS) entry which is preliminary data.</text>
</comment>
<dbReference type="InterPro" id="IPR011990">
    <property type="entry name" value="TPR-like_helical_dom_sf"/>
</dbReference>
<dbReference type="PANTHER" id="PTHR46630:SF1">
    <property type="entry name" value="TETRATRICOPEPTIDE REPEAT PROTEIN 29"/>
    <property type="match status" value="1"/>
</dbReference>
<evidence type="ECO:0000256" key="4">
    <source>
        <dbReference type="ARBA" id="ARBA00022803"/>
    </source>
</evidence>
<dbReference type="InterPro" id="IPR051476">
    <property type="entry name" value="Bac_ResReg_Asp_Phosphatase"/>
</dbReference>
<dbReference type="Pfam" id="PF13432">
    <property type="entry name" value="TPR_16"/>
    <property type="match status" value="1"/>
</dbReference>